<evidence type="ECO:0000256" key="1">
    <source>
        <dbReference type="SAM" id="SignalP"/>
    </source>
</evidence>
<name>A0A1I5WAL7_9BACT</name>
<feature type="chain" id="PRO_5011465024" evidence="1">
    <location>
        <begin position="18"/>
        <end position="219"/>
    </location>
</feature>
<dbReference type="OrthoDB" id="1179861at2"/>
<organism evidence="2 3">
    <name type="scientific">Parafilimonas terrae</name>
    <dbReference type="NCBI Taxonomy" id="1465490"/>
    <lineage>
        <taxon>Bacteria</taxon>
        <taxon>Pseudomonadati</taxon>
        <taxon>Bacteroidota</taxon>
        <taxon>Chitinophagia</taxon>
        <taxon>Chitinophagales</taxon>
        <taxon>Chitinophagaceae</taxon>
        <taxon>Parafilimonas</taxon>
    </lineage>
</organism>
<keyword evidence="1" id="KW-0732">Signal</keyword>
<proteinExistence type="predicted"/>
<feature type="signal peptide" evidence="1">
    <location>
        <begin position="1"/>
        <end position="17"/>
    </location>
</feature>
<protein>
    <submittedName>
        <fullName evidence="2">Uncharacterized protein</fullName>
    </submittedName>
</protein>
<accession>A0A1I5WAL7</accession>
<keyword evidence="3" id="KW-1185">Reference proteome</keyword>
<sequence length="219" mass="24720">MKTIILLLIMATTGLFSFGQNSKSTQDTFEIETVSSIRKYEYADSLGQRLIIQNSWSRGIQYVDPNGKKKNKVLFWTRITNETENPLELNIAFPVEYEVPSLPGKYFKILLPPDTMALAKEPLPDYGITDLKSFLDNNIDKPSSLKRTINPKESGGFYVAILFDEGAMGPIRTGLSIKGQNLVYRISRYDGRRGGSLMLVDEKEINCGSINLKNLLRQK</sequence>
<dbReference type="AlphaFoldDB" id="A0A1I5WAL7"/>
<dbReference type="RefSeq" id="WP_090658329.1">
    <property type="nucleotide sequence ID" value="NZ_FOXQ01000006.1"/>
</dbReference>
<reference evidence="2 3" key="1">
    <citation type="submission" date="2016-10" db="EMBL/GenBank/DDBJ databases">
        <authorList>
            <person name="de Groot N.N."/>
        </authorList>
    </citation>
    <scope>NUCLEOTIDE SEQUENCE [LARGE SCALE GENOMIC DNA]</scope>
    <source>
        <strain evidence="2 3">DSM 28286</strain>
    </source>
</reference>
<dbReference type="Proteomes" id="UP000199031">
    <property type="component" value="Unassembled WGS sequence"/>
</dbReference>
<evidence type="ECO:0000313" key="3">
    <source>
        <dbReference type="Proteomes" id="UP000199031"/>
    </source>
</evidence>
<gene>
    <name evidence="2" type="ORF">SAMN05444277_10663</name>
</gene>
<dbReference type="EMBL" id="FOXQ01000006">
    <property type="protein sequence ID" value="SFQ16788.1"/>
    <property type="molecule type" value="Genomic_DNA"/>
</dbReference>
<evidence type="ECO:0000313" key="2">
    <source>
        <dbReference type="EMBL" id="SFQ16788.1"/>
    </source>
</evidence>